<evidence type="ECO:0000256" key="4">
    <source>
        <dbReference type="ARBA" id="ARBA00022741"/>
    </source>
</evidence>
<dbReference type="GO" id="GO:0016740">
    <property type="term" value="F:transferase activity"/>
    <property type="evidence" value="ECO:0007669"/>
    <property type="project" value="UniProtKB-KW"/>
</dbReference>
<dbReference type="InterPro" id="IPR017959">
    <property type="entry name" value="Asn/Gln-tRNA_amidoTrfase_suB/E"/>
</dbReference>
<dbReference type="PANTHER" id="PTHR11659:SF0">
    <property type="entry name" value="GLUTAMYL-TRNA(GLN) AMIDOTRANSFERASE SUBUNIT B, MITOCHONDRIAL"/>
    <property type="match status" value="1"/>
</dbReference>
<keyword evidence="3 10" id="KW-0436">Ligase</keyword>
<evidence type="ECO:0000259" key="11">
    <source>
        <dbReference type="SMART" id="SM00845"/>
    </source>
</evidence>
<evidence type="ECO:0000256" key="10">
    <source>
        <dbReference type="HAMAP-Rule" id="MF_03147"/>
    </source>
</evidence>
<dbReference type="InterPro" id="IPR017958">
    <property type="entry name" value="Gln-tRNA_amidoTrfase_suB_CS"/>
</dbReference>
<comment type="subunit">
    <text evidence="10">Subunit of the heterotrimeric GatCAB amidotransferase (AdT) complex, composed of A, B and C subunits.</text>
</comment>
<dbReference type="GO" id="GO:0030956">
    <property type="term" value="C:glutamyl-tRNA(Gln) amidotransferase complex"/>
    <property type="evidence" value="ECO:0007669"/>
    <property type="project" value="UniProtKB-UniRule"/>
</dbReference>
<dbReference type="Gene3D" id="1.10.10.410">
    <property type="match status" value="1"/>
</dbReference>
<evidence type="ECO:0000256" key="6">
    <source>
        <dbReference type="ARBA" id="ARBA00022917"/>
    </source>
</evidence>
<dbReference type="EC" id="6.3.5.-" evidence="10"/>
<feature type="domain" description="Asn/Gln amidotransferase" evidence="11">
    <location>
        <begin position="344"/>
        <end position="491"/>
    </location>
</feature>
<comment type="subunit">
    <text evidence="2">Heterotrimer of A, B and C subunits.</text>
</comment>
<keyword evidence="12" id="KW-0808">Transferase</keyword>
<dbReference type="GO" id="GO:0032543">
    <property type="term" value="P:mitochondrial translation"/>
    <property type="evidence" value="ECO:0007669"/>
    <property type="project" value="UniProtKB-UniRule"/>
</dbReference>
<dbReference type="InterPro" id="IPR042114">
    <property type="entry name" value="GatB_C_1"/>
</dbReference>
<evidence type="ECO:0000313" key="12">
    <source>
        <dbReference type="EMBL" id="AUG32353.1"/>
    </source>
</evidence>
<dbReference type="InterPro" id="IPR018027">
    <property type="entry name" value="Asn/Gln_amidotransferase"/>
</dbReference>
<dbReference type="SUPFAM" id="SSF55931">
    <property type="entry name" value="Glutamine synthetase/guanido kinase"/>
    <property type="match status" value="1"/>
</dbReference>
<evidence type="ECO:0000256" key="5">
    <source>
        <dbReference type="ARBA" id="ARBA00022840"/>
    </source>
</evidence>
<dbReference type="PANTHER" id="PTHR11659">
    <property type="entry name" value="GLUTAMYL-TRNA GLN AMIDOTRANSFERASE SUBUNIT B MITOCHONDRIAL AND PROKARYOTIC PET112-RELATED"/>
    <property type="match status" value="1"/>
</dbReference>
<evidence type="ECO:0000256" key="2">
    <source>
        <dbReference type="ARBA" id="ARBA00011123"/>
    </source>
</evidence>
<reference evidence="12" key="1">
    <citation type="submission" date="2017-10" db="EMBL/GenBank/DDBJ databases">
        <title>Paulinella longichromatophora chromatophore genome.</title>
        <authorList>
            <person name="Lhee D."/>
            <person name="Yoon H.S."/>
        </authorList>
    </citation>
    <scope>NUCLEOTIDE SEQUENCE</scope>
</reference>
<dbReference type="FunFam" id="1.10.150.380:FF:000001">
    <property type="entry name" value="Aspartyl/glutamyl-tRNA(Asn/Gln) amidotransferase subunit B"/>
    <property type="match status" value="1"/>
</dbReference>
<organism evidence="12">
    <name type="scientific">Paulinella longichromatophora</name>
    <dbReference type="NCBI Taxonomy" id="1708747"/>
    <lineage>
        <taxon>Eukaryota</taxon>
        <taxon>Sar</taxon>
        <taxon>Rhizaria</taxon>
        <taxon>Cercozoa</taxon>
        <taxon>Imbricatea</taxon>
        <taxon>Silicofilosea</taxon>
        <taxon>Euglyphida</taxon>
        <taxon>Paulinellidae</taxon>
        <taxon>Paulinella</taxon>
    </lineage>
</organism>
<evidence type="ECO:0000256" key="9">
    <source>
        <dbReference type="ARBA" id="ARBA00047913"/>
    </source>
</evidence>
<dbReference type="InterPro" id="IPR003789">
    <property type="entry name" value="Asn/Gln_tRNA_amidoTrase-B-like"/>
</dbReference>
<gene>
    <name evidence="12" type="ORF">PLO_356</name>
</gene>
<keyword evidence="5 10" id="KW-0067">ATP-binding</keyword>
<keyword evidence="4 10" id="KW-0547">Nucleotide-binding</keyword>
<dbReference type="SUPFAM" id="SSF89095">
    <property type="entry name" value="GatB/YqeY motif"/>
    <property type="match status" value="1"/>
</dbReference>
<keyword evidence="10" id="KW-0496">Mitochondrion</keyword>
<dbReference type="GO" id="GO:0005524">
    <property type="term" value="F:ATP binding"/>
    <property type="evidence" value="ECO:0007669"/>
    <property type="project" value="UniProtKB-KW"/>
</dbReference>
<dbReference type="Pfam" id="PF02637">
    <property type="entry name" value="GatB_Yqey"/>
    <property type="match status" value="1"/>
</dbReference>
<dbReference type="NCBIfam" id="NF004014">
    <property type="entry name" value="PRK05477.1-4"/>
    <property type="match status" value="1"/>
</dbReference>
<dbReference type="PROSITE" id="PS01234">
    <property type="entry name" value="GATB"/>
    <property type="match status" value="1"/>
</dbReference>
<dbReference type="InterPro" id="IPR006075">
    <property type="entry name" value="Asn/Gln-tRNA_Trfase_suB/E_cat"/>
</dbReference>
<name>A0A2H4ZP99_9EUKA</name>
<dbReference type="AlphaFoldDB" id="A0A2H4ZP99"/>
<dbReference type="NCBIfam" id="NF004012">
    <property type="entry name" value="PRK05477.1-2"/>
    <property type="match status" value="1"/>
</dbReference>
<geneLocation type="plastid" evidence="12"/>
<keyword evidence="6 10" id="KW-0648">Protein biosynthesis</keyword>
<dbReference type="SMART" id="SM00845">
    <property type="entry name" value="GatB_Yqey"/>
    <property type="match status" value="1"/>
</dbReference>
<sequence>MASLTGQEGWEAVIGLETHVQLGTNSKIFTQASTNFGDDPNTNINPMVCGLPGTLPVLNKKVLEYAVKAAMALNLKVAEHSKFDRKQYFYPDLPKNYQISQYDEPIAEDGWIEVEIAEKGKETYIKKIGIERLHMEEDAGKLVHVGSDGLSGSKYSLVDYNRAGIALAEIVSKPDLRTGREAAEYASEIRRIMRYLGVSDGNMQEGSLRCDVNISVRQGNHAPFGVKVEIKNMNSFSAIQKACEYEITRQIKAITEGQRIVQETRLWDESKQITTSMRSKEVASDYRYFPDPDLGPIEIERDRRTSWNYELPELPASKRHRYVEEIGLSIYDARVITDELPMAEYFESAMASGAEPKALANWLMGDISAYLNSNKITIQDIRLYPSQLAELVKLISNGSISGKIAKDILPELIEEGGSPATLIAERGLAMISDTNELKAIMSSLMGLHPDETKAFRDGKTKLQGFFVGQLMKQTGGKADPKVTNKVVLDMLNATAD</sequence>
<evidence type="ECO:0000256" key="7">
    <source>
        <dbReference type="ARBA" id="ARBA00024799"/>
    </source>
</evidence>
<dbReference type="Pfam" id="PF02934">
    <property type="entry name" value="GatB_N"/>
    <property type="match status" value="1"/>
</dbReference>
<dbReference type="GO" id="GO:0050566">
    <property type="term" value="F:asparaginyl-tRNA synthase (glutamine-hydrolyzing) activity"/>
    <property type="evidence" value="ECO:0007669"/>
    <property type="project" value="RHEA"/>
</dbReference>
<comment type="catalytic activity">
    <reaction evidence="8">
        <text>L-aspartyl-tRNA(Asn) + L-glutamine + ATP + H2O = L-asparaginyl-tRNA(Asn) + L-glutamate + ADP + phosphate + 2 H(+)</text>
        <dbReference type="Rhea" id="RHEA:14513"/>
        <dbReference type="Rhea" id="RHEA-COMP:9674"/>
        <dbReference type="Rhea" id="RHEA-COMP:9677"/>
        <dbReference type="ChEBI" id="CHEBI:15377"/>
        <dbReference type="ChEBI" id="CHEBI:15378"/>
        <dbReference type="ChEBI" id="CHEBI:29985"/>
        <dbReference type="ChEBI" id="CHEBI:30616"/>
        <dbReference type="ChEBI" id="CHEBI:43474"/>
        <dbReference type="ChEBI" id="CHEBI:58359"/>
        <dbReference type="ChEBI" id="CHEBI:78515"/>
        <dbReference type="ChEBI" id="CHEBI:78516"/>
        <dbReference type="ChEBI" id="CHEBI:456216"/>
    </reaction>
</comment>
<comment type="similarity">
    <text evidence="1 10">Belongs to the GatB/GatE family. GatB subfamily.</text>
</comment>
<dbReference type="NCBIfam" id="TIGR00133">
    <property type="entry name" value="gatB"/>
    <property type="match status" value="1"/>
</dbReference>
<proteinExistence type="inferred from homology"/>
<comment type="catalytic activity">
    <reaction evidence="9 10">
        <text>L-glutamyl-tRNA(Gln) + L-glutamine + ATP + H2O = L-glutaminyl-tRNA(Gln) + L-glutamate + ADP + phosphate + H(+)</text>
        <dbReference type="Rhea" id="RHEA:17521"/>
        <dbReference type="Rhea" id="RHEA-COMP:9681"/>
        <dbReference type="Rhea" id="RHEA-COMP:9684"/>
        <dbReference type="ChEBI" id="CHEBI:15377"/>
        <dbReference type="ChEBI" id="CHEBI:15378"/>
        <dbReference type="ChEBI" id="CHEBI:29985"/>
        <dbReference type="ChEBI" id="CHEBI:30616"/>
        <dbReference type="ChEBI" id="CHEBI:43474"/>
        <dbReference type="ChEBI" id="CHEBI:58359"/>
        <dbReference type="ChEBI" id="CHEBI:78520"/>
        <dbReference type="ChEBI" id="CHEBI:78521"/>
        <dbReference type="ChEBI" id="CHEBI:456216"/>
    </reaction>
</comment>
<protein>
    <recommendedName>
        <fullName evidence="10">Glutamyl-tRNA(Gln) amidotransferase subunit B, mitochondrial</fullName>
        <shortName evidence="10">Glu-AdT subunit B</shortName>
        <ecNumber evidence="10">6.3.5.-</ecNumber>
    </recommendedName>
</protein>
<comment type="function">
    <text evidence="10">Allows the formation of correctly charged Gln-tRNA(Gln) through the transamidation of misacylated Glu-tRNA(Gln) in the mitochondria. The reaction takes place in the presence of glutamine and ATP through an activated gamma-phospho-Glu-tRNA(Gln).</text>
</comment>
<comment type="subcellular location">
    <subcellularLocation>
        <location evidence="10">Mitochondrion</location>
    </subcellularLocation>
</comment>
<comment type="function">
    <text evidence="7">Allows the formation of correctly charged Asn-tRNA(Asn) or Gln-tRNA(Gln) through the transamidation of misacylated Asp-tRNA(Asn) or Glu-tRNA(Gln) in organisms which lack either or both of asparaginyl-tRNA or glutaminyl-tRNA synthetases. The reaction takes place in the presence of glutamine and ATP through an activated phospho-Asp-tRNA(Asn) or phospho-Glu-tRNA(Gln).</text>
</comment>
<evidence type="ECO:0000256" key="8">
    <source>
        <dbReference type="ARBA" id="ARBA00047380"/>
    </source>
</evidence>
<dbReference type="Gene3D" id="1.10.150.380">
    <property type="entry name" value="GatB domain, N-terminal subdomain"/>
    <property type="match status" value="1"/>
</dbReference>
<dbReference type="HAMAP" id="MF_00121">
    <property type="entry name" value="GatB"/>
    <property type="match status" value="1"/>
</dbReference>
<dbReference type="GO" id="GO:0070681">
    <property type="term" value="P:glutaminyl-tRNAGln biosynthesis via transamidation"/>
    <property type="evidence" value="ECO:0007669"/>
    <property type="project" value="UniProtKB-UniRule"/>
</dbReference>
<dbReference type="InterPro" id="IPR023168">
    <property type="entry name" value="GatB_Yqey_C_2"/>
</dbReference>
<evidence type="ECO:0000256" key="3">
    <source>
        <dbReference type="ARBA" id="ARBA00022598"/>
    </source>
</evidence>
<keyword evidence="12" id="KW-0934">Plastid</keyword>
<dbReference type="GO" id="GO:0005739">
    <property type="term" value="C:mitochondrion"/>
    <property type="evidence" value="ECO:0007669"/>
    <property type="project" value="UniProtKB-SubCell"/>
</dbReference>
<dbReference type="InterPro" id="IPR004413">
    <property type="entry name" value="GatB"/>
</dbReference>
<dbReference type="InterPro" id="IPR014746">
    <property type="entry name" value="Gln_synth/guanido_kin_cat_dom"/>
</dbReference>
<dbReference type="EMBL" id="MG264610">
    <property type="protein sequence ID" value="AUG32353.1"/>
    <property type="molecule type" value="Genomic_DNA"/>
</dbReference>
<evidence type="ECO:0000256" key="1">
    <source>
        <dbReference type="ARBA" id="ARBA00005306"/>
    </source>
</evidence>
<dbReference type="GO" id="GO:0050567">
    <property type="term" value="F:glutaminyl-tRNA synthase (glutamine-hydrolyzing) activity"/>
    <property type="evidence" value="ECO:0007669"/>
    <property type="project" value="UniProtKB-UniRule"/>
</dbReference>
<accession>A0A2H4ZP99</accession>